<gene>
    <name evidence="1" type="primary">63</name>
    <name evidence="1" type="ORF">PBI_MUDDY_63</name>
</gene>
<reference evidence="1" key="1">
    <citation type="submission" date="2013-05" db="EMBL/GenBank/DDBJ databases">
        <authorList>
            <person name="Govender V.S."/>
            <person name="Mchunu L.V."/>
            <person name="Naicker R.N."/>
            <person name="Sha K.I."/>
            <person name="Zinyembe F."/>
            <person name="Pillay B."/>
            <person name="Larsen M.H."/>
            <person name="Rubin E.J."/>
            <person name="Kasprowicz V.O."/>
            <person name="Bishai W.R."/>
            <person name="Bowman C.A."/>
            <person name="Russell D.A."/>
            <person name="Jacobs-Sera D."/>
            <person name="Hendrix R.W."/>
            <person name="Hatfull G.F."/>
        </authorList>
    </citation>
    <scope>NUCLEOTIDE SEQUENCE</scope>
</reference>
<evidence type="ECO:0000313" key="1">
    <source>
        <dbReference type="EMBL" id="WEV84107.1"/>
    </source>
</evidence>
<name>A0ACD4QAC6_9CAUD</name>
<keyword evidence="2" id="KW-1185">Reference proteome</keyword>
<proteinExistence type="predicted"/>
<sequence>MEAASLQSLLGWLEAQGRSSRPNPQRSVLLLWPSDPLGGSPVYSPSEPGHRALPLSRKDQEMIRIPTYHKRQVRRTLGVMAAGAVLAGTGLAFSDHANASPGISKSELICNMMDAGEMSYLEIGIDIVGRYNVTPEDAGAAMYTAVTTTCPEHKQDLQDWADQF</sequence>
<dbReference type="EMBL" id="KF024728">
    <property type="protein sequence ID" value="WEV84107.1"/>
    <property type="molecule type" value="Genomic_DNA"/>
</dbReference>
<protein>
    <submittedName>
        <fullName evidence="1">Uncharacterized protein</fullName>
    </submittedName>
</protein>
<accession>A0ACD4QAC6</accession>
<dbReference type="Proteomes" id="UP000015553">
    <property type="component" value="Segment"/>
</dbReference>
<evidence type="ECO:0000313" key="2">
    <source>
        <dbReference type="Proteomes" id="UP000015553"/>
    </source>
</evidence>
<organism evidence="1 2">
    <name type="scientific">Mycobacterium phage Muddy</name>
    <dbReference type="NCBI Taxonomy" id="1340829"/>
    <lineage>
        <taxon>Viruses</taxon>
        <taxon>Duplodnaviria</taxon>
        <taxon>Heunggongvirae</taxon>
        <taxon>Uroviricota</taxon>
        <taxon>Caudoviricetes</taxon>
        <taxon>Mapvirus</taxon>
        <taxon>Mapvirus muddy</taxon>
    </lineage>
</organism>